<keyword evidence="1" id="KW-1133">Transmembrane helix</keyword>
<comment type="caution">
    <text evidence="2">The sequence shown here is derived from an EMBL/GenBank/DDBJ whole genome shotgun (WGS) entry which is preliminary data.</text>
</comment>
<name>A0A9P6FX83_9FUNG</name>
<evidence type="ECO:0000256" key="1">
    <source>
        <dbReference type="SAM" id="Phobius"/>
    </source>
</evidence>
<dbReference type="EMBL" id="JAABOA010000705">
    <property type="protein sequence ID" value="KAF9583417.1"/>
    <property type="molecule type" value="Genomic_DNA"/>
</dbReference>
<feature type="transmembrane region" description="Helical" evidence="1">
    <location>
        <begin position="6"/>
        <end position="28"/>
    </location>
</feature>
<gene>
    <name evidence="2" type="ORF">BGW38_009522</name>
</gene>
<dbReference type="OrthoDB" id="6499973at2759"/>
<feature type="transmembrane region" description="Helical" evidence="1">
    <location>
        <begin position="40"/>
        <end position="59"/>
    </location>
</feature>
<reference evidence="2" key="1">
    <citation type="journal article" date="2020" name="Fungal Divers.">
        <title>Resolving the Mortierellaceae phylogeny through synthesis of multi-gene phylogenetics and phylogenomics.</title>
        <authorList>
            <person name="Vandepol N."/>
            <person name="Liber J."/>
            <person name="Desiro A."/>
            <person name="Na H."/>
            <person name="Kennedy M."/>
            <person name="Barry K."/>
            <person name="Grigoriev I.V."/>
            <person name="Miller A.N."/>
            <person name="O'Donnell K."/>
            <person name="Stajich J.E."/>
            <person name="Bonito G."/>
        </authorList>
    </citation>
    <scope>NUCLEOTIDE SEQUENCE</scope>
    <source>
        <strain evidence="2">KOD1015</strain>
    </source>
</reference>
<feature type="non-terminal residue" evidence="2">
    <location>
        <position position="1"/>
    </location>
</feature>
<keyword evidence="3" id="KW-1185">Reference proteome</keyword>
<keyword evidence="1" id="KW-0472">Membrane</keyword>
<keyword evidence="1" id="KW-0812">Transmembrane</keyword>
<dbReference type="Proteomes" id="UP000780801">
    <property type="component" value="Unassembled WGS sequence"/>
</dbReference>
<dbReference type="Gene3D" id="1.20.1250.20">
    <property type="entry name" value="MFS general substrate transporter like domains"/>
    <property type="match status" value="1"/>
</dbReference>
<evidence type="ECO:0000313" key="2">
    <source>
        <dbReference type="EMBL" id="KAF9583417.1"/>
    </source>
</evidence>
<sequence length="99" mass="10602">THGALIGFSIMYGFFSGSFFTLVASITANIVGLPNLGSGLTIIFLTNTPGNLFTLPIAGKIFGDDLAYKPMIGYNAALYIAGSLLFIVLMGYNRYSKKH</sequence>
<dbReference type="AlphaFoldDB" id="A0A9P6FX83"/>
<proteinExistence type="predicted"/>
<dbReference type="SUPFAM" id="SSF103473">
    <property type="entry name" value="MFS general substrate transporter"/>
    <property type="match status" value="1"/>
</dbReference>
<feature type="transmembrane region" description="Helical" evidence="1">
    <location>
        <begin position="71"/>
        <end position="92"/>
    </location>
</feature>
<organism evidence="2 3">
    <name type="scientific">Lunasporangiospora selenospora</name>
    <dbReference type="NCBI Taxonomy" id="979761"/>
    <lineage>
        <taxon>Eukaryota</taxon>
        <taxon>Fungi</taxon>
        <taxon>Fungi incertae sedis</taxon>
        <taxon>Mucoromycota</taxon>
        <taxon>Mortierellomycotina</taxon>
        <taxon>Mortierellomycetes</taxon>
        <taxon>Mortierellales</taxon>
        <taxon>Mortierellaceae</taxon>
        <taxon>Lunasporangiospora</taxon>
    </lineage>
</organism>
<protein>
    <submittedName>
        <fullName evidence="2">Uncharacterized protein</fullName>
    </submittedName>
</protein>
<accession>A0A9P6FX83</accession>
<dbReference type="InterPro" id="IPR036259">
    <property type="entry name" value="MFS_trans_sf"/>
</dbReference>
<evidence type="ECO:0000313" key="3">
    <source>
        <dbReference type="Proteomes" id="UP000780801"/>
    </source>
</evidence>